<dbReference type="Pfam" id="PF14429">
    <property type="entry name" value="DOCK-C2"/>
    <property type="match status" value="1"/>
</dbReference>
<evidence type="ECO:0000256" key="4">
    <source>
        <dbReference type="PROSITE-ProRule" id="PRU00983"/>
    </source>
</evidence>
<name>A0A4Q1BJH2_TREME</name>
<dbReference type="GO" id="GO:0005737">
    <property type="term" value="C:cytoplasm"/>
    <property type="evidence" value="ECO:0007669"/>
    <property type="project" value="UniProtKB-SubCell"/>
</dbReference>
<dbReference type="VEuPathDB" id="FungiDB:TREMEDRAFT_25841"/>
<comment type="caution">
    <text evidence="8">The sequence shown here is derived from an EMBL/GenBank/DDBJ whole genome shotgun (WGS) entry which is preliminary data.</text>
</comment>
<dbReference type="InterPro" id="IPR027357">
    <property type="entry name" value="DOCKER_dom"/>
</dbReference>
<evidence type="ECO:0000256" key="1">
    <source>
        <dbReference type="ARBA" id="ARBA00004496"/>
    </source>
</evidence>
<evidence type="ECO:0000313" key="9">
    <source>
        <dbReference type="Proteomes" id="UP000289152"/>
    </source>
</evidence>
<evidence type="ECO:0000259" key="6">
    <source>
        <dbReference type="PROSITE" id="PS51650"/>
    </source>
</evidence>
<evidence type="ECO:0008006" key="10">
    <source>
        <dbReference type="Google" id="ProtNLM"/>
    </source>
</evidence>
<feature type="region of interest" description="Disordered" evidence="5">
    <location>
        <begin position="247"/>
        <end position="297"/>
    </location>
</feature>
<accession>A0A4Q1BJH2</accession>
<feature type="compositionally biased region" description="Low complexity" evidence="5">
    <location>
        <begin position="2156"/>
        <end position="2165"/>
    </location>
</feature>
<dbReference type="OrthoDB" id="18896at2759"/>
<comment type="subcellular location">
    <subcellularLocation>
        <location evidence="1">Cytoplasm</location>
    </subcellularLocation>
</comment>
<evidence type="ECO:0000256" key="2">
    <source>
        <dbReference type="ARBA" id="ARBA00022490"/>
    </source>
</evidence>
<dbReference type="PROSITE" id="PS51651">
    <property type="entry name" value="DOCKER"/>
    <property type="match status" value="1"/>
</dbReference>
<dbReference type="InParanoid" id="A0A4Q1BJH2"/>
<dbReference type="Gene3D" id="1.20.1270.350">
    <property type="entry name" value="Dedicator of cytokinesis N-terminal subdomain"/>
    <property type="match status" value="1"/>
</dbReference>
<dbReference type="GO" id="GO:0007264">
    <property type="term" value="P:small GTPase-mediated signal transduction"/>
    <property type="evidence" value="ECO:0007669"/>
    <property type="project" value="InterPro"/>
</dbReference>
<dbReference type="GO" id="GO:0005886">
    <property type="term" value="C:plasma membrane"/>
    <property type="evidence" value="ECO:0007669"/>
    <property type="project" value="TreeGrafter"/>
</dbReference>
<dbReference type="CDD" id="cd11684">
    <property type="entry name" value="DHR2_DOCK"/>
    <property type="match status" value="1"/>
</dbReference>
<dbReference type="InterPro" id="IPR042455">
    <property type="entry name" value="DOCK_N_sub1"/>
</dbReference>
<feature type="domain" description="C2 DOCK-type" evidence="6">
    <location>
        <begin position="757"/>
        <end position="949"/>
    </location>
</feature>
<proteinExistence type="inferred from homology"/>
<organism evidence="8 9">
    <name type="scientific">Tremella mesenterica</name>
    <name type="common">Jelly fungus</name>
    <dbReference type="NCBI Taxonomy" id="5217"/>
    <lineage>
        <taxon>Eukaryota</taxon>
        <taxon>Fungi</taxon>
        <taxon>Dikarya</taxon>
        <taxon>Basidiomycota</taxon>
        <taxon>Agaricomycotina</taxon>
        <taxon>Tremellomycetes</taxon>
        <taxon>Tremellales</taxon>
        <taxon>Tremellaceae</taxon>
        <taxon>Tremella</taxon>
    </lineage>
</organism>
<dbReference type="GO" id="GO:0031267">
    <property type="term" value="F:small GTPase binding"/>
    <property type="evidence" value="ECO:0007669"/>
    <property type="project" value="TreeGrafter"/>
</dbReference>
<dbReference type="InterPro" id="IPR032376">
    <property type="entry name" value="DOCK_N"/>
</dbReference>
<dbReference type="Pfam" id="PF20421">
    <property type="entry name" value="DHR-2_Lobe_C"/>
    <property type="match status" value="1"/>
</dbReference>
<feature type="region of interest" description="Disordered" evidence="5">
    <location>
        <begin position="2156"/>
        <end position="2239"/>
    </location>
</feature>
<dbReference type="PANTHER" id="PTHR45653:SF10">
    <property type="entry name" value="MYOBLAST CITY, ISOFORM B"/>
    <property type="match status" value="1"/>
</dbReference>
<dbReference type="InterPro" id="IPR043162">
    <property type="entry name" value="DOCK_C_lobe_C"/>
</dbReference>
<dbReference type="InterPro" id="IPR046773">
    <property type="entry name" value="DOCKER_Lobe_C"/>
</dbReference>
<dbReference type="GO" id="GO:0005085">
    <property type="term" value="F:guanyl-nucleotide exchange factor activity"/>
    <property type="evidence" value="ECO:0007669"/>
    <property type="project" value="InterPro"/>
</dbReference>
<feature type="compositionally biased region" description="Polar residues" evidence="5">
    <location>
        <begin position="2166"/>
        <end position="2186"/>
    </location>
</feature>
<feature type="domain" description="DOCKER" evidence="7">
    <location>
        <begin position="1669"/>
        <end position="2086"/>
    </location>
</feature>
<dbReference type="InterPro" id="IPR026791">
    <property type="entry name" value="DOCK"/>
</dbReference>
<dbReference type="Proteomes" id="UP000289152">
    <property type="component" value="Unassembled WGS sequence"/>
</dbReference>
<dbReference type="Gene3D" id="1.20.58.740">
    <property type="match status" value="1"/>
</dbReference>
<protein>
    <recommendedName>
        <fullName evidence="10">Cytoplasmic protein</fullName>
    </recommendedName>
</protein>
<feature type="region of interest" description="Disordered" evidence="5">
    <location>
        <begin position="579"/>
        <end position="604"/>
    </location>
</feature>
<feature type="compositionally biased region" description="Polar residues" evidence="5">
    <location>
        <begin position="18"/>
        <end position="27"/>
    </location>
</feature>
<sequence>MSLSTLALGRPAPVASGPSRNPRSTGSWQPLPYMYSGVVVYPYHPSPTPLSSPVAATSPTKAHRNRFSWSGLPESSRGDDVERGGKDNPYEIPLDIGDEFFAFEEYRCTMEEDGKGDVWYRGYISQATSLLSLMPNNTASTSKTLIYPRPEPAVLIGIFPASVVRIRPNASSDDGTLSAAYEKAVRLVEERARNPGLGVFGDMKPVKEEEEEDGAVDHANSPAIRLSTKIPIHLGVNGMTTGIIEISQENPSEPPSVGRIRSMSRPNRPRSLLLDRRKTMPPEPEKEEPPLPQLTAGDSTIAGQHWPLVDEISCAIREWFQRLPTYLANREYRLFNTVMQHVDALLLGRRQLLSQTLSEDELTRIRQECVSRLVKCNVAQGLDVIVRSLEDGGVMVFDRSRATGSNWIDGITCYVYQVRLAYIDLIPLDTLFSKTSSLGLPKNTHTSSLTTRFSLQEMKSGTTPTSLGDKLFHCLLDVRAFVASPCAPGETAELYFSLYNNAERRFVTEEFCLILNHLGSPARDPEIRIGRLRTLFTDLKHEDLVGQVYLVCRIVRNGSMKMRAEASSGAMDSIRRSSIMSRGKGTQASDMGTTRNRPLSTVDDLTDDSFSVTSGYGGQRTETVDTHTPTITTNVEGKPTFRRPLGCAVLPLPQLSTLMSEGGDKSGAGIEFVMPIYVPKEEVLFANLHEAIIDQQTKDYTQNARYLTSRAEAVAISLKVFQGAASQIIRENPSLLLDIPHTARLGFPDVVHPGQTRNDLYIKLWSASFVPNPANTGGSLRMRKAVLPVNHGNVQITVEVRRADGTVIPDALHPGGSGEPPVVQFNSLVFQNNDQPTYGELLKISLPARVNDCHLFLTFRSRSKSPLHAGEEPEKAFAFAFLPLIGETMCIKDGLHELVLYRMEKGLQPAPNLYYTAPPTGADDPALSTQTAKTMTPLRDRVMLRSYLCSSIHTQDDTLRSLFAWQTLSSDIQGLLNTLRTFGFVNEEEISKFIPTVLDSLFGILVSNLGEQQREVDDLVFQGLIKVLSMITDRRFTSFGEVLDLYLAQHFNHPASSFHLLRSMKAIMSQPDTQAYRSLLKVWHLFFRFIIRSRELDRTRGIGLDATSAHIEADFRRQVKALLSELNTLMANTNKSVIGTQTLAVQHYADILPGLMRVFPPLEIAEMVISFADTLAHATGSIVIYKLLLLRQVLKVLFDTSESRALLTPAIVRWVKPHLGKYEEGLRLGQDETQIARDTRRMKWLECNRLAVTVVAWTVNKLQEWLVSPLIEDEEVARAQEQDNLEYCLTLTPSLLASYSDLATTITSEAITRHRLTSNIWKPVPDVFPSSHPFCLISQLPPPSLLNSTQTGDDLPSSSPFNPSLAETCVVILSLILASPSKNILAWLTEVLDIDGAEGTSSLLLRIFAFGTSVVRFDAFPSQWLTLRLMTFSSIIKWIDVIAVLMEKEEFIPPVERTEEFDVKLWMGCFDLLCDICGNEELALEEHTQQRRRAEWIIAGDMRDEAAALLLKLWNALGWPIDGKALRYGGYQTRFTGLAEKILGLCLSSHDLMTETAVEILYSMIYAEYSLYGKFDTIQNEIFAKLDVLFMAKTASPSDGALRAYFITRLRAIFETSPSPDTQFRTSVSTFLDEVELFIDLLLSVRDLPQEVEWAEERCAATYRLMEFIKRMGRDDLYARFVYQLVNICLEGRNLVGAGLALKLHAEMYDWDMDGELLEGLNNDVVDLPVQNPFERREALYYQAIDFLVEAEAYELALQLCSELTTEHEKLAYDIKKLTALFKHQSKLWARIGESSRPQPEYYRVAFYGEEFSALNRGKDFVYRGQPYQRYGEFCEAIQHKYPNASIHRSKASPSTAANEQGGVIWITPLTPEPDLSLPVFKDRVQGNVQAWHRHNGVNRFSSLRPFVPASQAGEGDEGKEAVMTWMEKTIVTTAEVFPSILTRSEITLTTYEHLSPITIAISEVIKASQSLRQLAHPPPGMNIDVKHLGTTINGAVDSPVSGGIKLYRHTFLDRAFVEKNPDEKEKVFELGNSIVGYARTIQDALVVHRTVCKDLAFHEALHSHFLRAFPEEIATLPQSTLPIHPYIDNRISLAPTLPPKDYATSPRLSIISQHSLGSGIIRTNSSHTAPLRLTESRDRDRISLPVTASGSSVRIVSSPSLRSVGTPQLNGSTGSKDSPRMNSIRNGARSLVGSISRSSSFSTSTRKGSDKGVEGDVLDVSGGGGNGLKRLSSIMRRK</sequence>
<feature type="compositionally biased region" description="Basic and acidic residues" evidence="5">
    <location>
        <begin position="273"/>
        <end position="289"/>
    </location>
</feature>
<dbReference type="Gene3D" id="2.60.40.150">
    <property type="entry name" value="C2 domain"/>
    <property type="match status" value="1"/>
</dbReference>
<dbReference type="EMBL" id="SDIL01000060">
    <property type="protein sequence ID" value="RXK37772.1"/>
    <property type="molecule type" value="Genomic_DNA"/>
</dbReference>
<reference evidence="8 9" key="1">
    <citation type="submission" date="2016-06" db="EMBL/GenBank/DDBJ databases">
        <title>Evolution of pathogenesis and genome organization in the Tremellales.</title>
        <authorList>
            <person name="Cuomo C."/>
            <person name="Litvintseva A."/>
            <person name="Heitman J."/>
            <person name="Chen Y."/>
            <person name="Sun S."/>
            <person name="Springer D."/>
            <person name="Dromer F."/>
            <person name="Young S."/>
            <person name="Zeng Q."/>
            <person name="Chapman S."/>
            <person name="Gujja S."/>
            <person name="Saif S."/>
            <person name="Birren B."/>
        </authorList>
    </citation>
    <scope>NUCLEOTIDE SEQUENCE [LARGE SCALE GENOMIC DNA]</scope>
    <source>
        <strain evidence="8 9">ATCC 28783</strain>
    </source>
</reference>
<comment type="similarity">
    <text evidence="4">Belongs to the DOCK family.</text>
</comment>
<feature type="compositionally biased region" description="Low complexity" evidence="5">
    <location>
        <begin position="2191"/>
        <end position="2207"/>
    </location>
</feature>
<keyword evidence="3" id="KW-0597">Phosphoprotein</keyword>
<evidence type="ECO:0000313" key="8">
    <source>
        <dbReference type="EMBL" id="RXK37772.1"/>
    </source>
</evidence>
<keyword evidence="2" id="KW-0963">Cytoplasm</keyword>
<dbReference type="Pfam" id="PF23554">
    <property type="entry name" value="TPR_DOCK"/>
    <property type="match status" value="2"/>
</dbReference>
<dbReference type="Pfam" id="PF16172">
    <property type="entry name" value="DOCK_N"/>
    <property type="match status" value="1"/>
</dbReference>
<dbReference type="STRING" id="5217.A0A4Q1BJH2"/>
<dbReference type="Gene3D" id="1.25.40.410">
    <property type="match status" value="1"/>
</dbReference>
<feature type="region of interest" description="Disordered" evidence="5">
    <location>
        <begin position="49"/>
        <end position="89"/>
    </location>
</feature>
<dbReference type="PROSITE" id="PS51650">
    <property type="entry name" value="C2_DOCK"/>
    <property type="match status" value="1"/>
</dbReference>
<gene>
    <name evidence="8" type="ORF">M231_04928</name>
</gene>
<feature type="region of interest" description="Disordered" evidence="5">
    <location>
        <begin position="1"/>
        <end position="27"/>
    </location>
</feature>
<dbReference type="InterPro" id="IPR027007">
    <property type="entry name" value="C2_DOCK-type_domain"/>
</dbReference>
<feature type="compositionally biased region" description="Polar residues" evidence="5">
    <location>
        <begin position="51"/>
        <end position="60"/>
    </location>
</feature>
<evidence type="ECO:0000256" key="3">
    <source>
        <dbReference type="ARBA" id="ARBA00022553"/>
    </source>
</evidence>
<evidence type="ECO:0000256" key="5">
    <source>
        <dbReference type="SAM" id="MobiDB-lite"/>
    </source>
</evidence>
<dbReference type="InterPro" id="IPR035892">
    <property type="entry name" value="C2_domain_sf"/>
</dbReference>
<dbReference type="InterPro" id="IPR056372">
    <property type="entry name" value="TPR_DOCK"/>
</dbReference>
<dbReference type="CDD" id="cd08679">
    <property type="entry name" value="C2_DOCK180_related"/>
    <property type="match status" value="1"/>
</dbReference>
<feature type="compositionally biased region" description="Polar residues" evidence="5">
    <location>
        <begin position="584"/>
        <end position="599"/>
    </location>
</feature>
<dbReference type="PANTHER" id="PTHR45653">
    <property type="entry name" value="DEDICATOR OF CYTOKINESIS"/>
    <property type="match status" value="1"/>
</dbReference>
<feature type="compositionally biased region" description="Basic and acidic residues" evidence="5">
    <location>
        <begin position="76"/>
        <end position="89"/>
    </location>
</feature>
<evidence type="ECO:0000259" key="7">
    <source>
        <dbReference type="PROSITE" id="PS51651"/>
    </source>
</evidence>
<keyword evidence="9" id="KW-1185">Reference proteome</keyword>
<dbReference type="InterPro" id="IPR043161">
    <property type="entry name" value="DOCK_C_lobe_A"/>
</dbReference>